<feature type="chain" id="PRO_5022238147" description="DUF3300 domain-containing protein" evidence="2">
    <location>
        <begin position="27"/>
        <end position="323"/>
    </location>
</feature>
<dbReference type="Proteomes" id="UP000320184">
    <property type="component" value="Unassembled WGS sequence"/>
</dbReference>
<evidence type="ECO:0008006" key="5">
    <source>
        <dbReference type="Google" id="ProtNLM"/>
    </source>
</evidence>
<evidence type="ECO:0000313" key="3">
    <source>
        <dbReference type="EMBL" id="TMQ48707.1"/>
    </source>
</evidence>
<proteinExistence type="predicted"/>
<evidence type="ECO:0000313" key="4">
    <source>
        <dbReference type="Proteomes" id="UP000320184"/>
    </source>
</evidence>
<feature type="signal peptide" evidence="2">
    <location>
        <begin position="1"/>
        <end position="26"/>
    </location>
</feature>
<organism evidence="3 4">
    <name type="scientific">Eiseniibacteriota bacterium</name>
    <dbReference type="NCBI Taxonomy" id="2212470"/>
    <lineage>
        <taxon>Bacteria</taxon>
        <taxon>Candidatus Eiseniibacteriota</taxon>
    </lineage>
</organism>
<evidence type="ECO:0000256" key="2">
    <source>
        <dbReference type="SAM" id="SignalP"/>
    </source>
</evidence>
<feature type="compositionally biased region" description="Basic and acidic residues" evidence="1">
    <location>
        <begin position="313"/>
        <end position="323"/>
    </location>
</feature>
<sequence>MKVRPRGGRARAAASLLLALVQLSCAVSGNLTPLQSSMPAARAGLRPEYRVFFDTLLDYGDWVLIEPYGYVFRPRVNFDAWRPYGDGFWVPTDLYGWVWVSEEPFGWATYHYGRWLFDSYQGWVWAPGLDWAPAWVDWQQAGQYVGWAPLPPSGASYSNLSGGAYTYVHANDLASTDLSAHLVAAAKVRAAAAEAKPIDNETERGGVTFNRGPRLEWVERIAGPLKLAKIEDLVPPGSMDPATAGGSRDTGGSSKKSDVDPAVMQRAAAKAASEAKTVSASRVAPARFSALRPFGVHEKNAARKAARGLAKSKGTEPDSTRQP</sequence>
<protein>
    <recommendedName>
        <fullName evidence="5">DUF3300 domain-containing protein</fullName>
    </recommendedName>
</protein>
<accession>A0A538SBH1</accession>
<dbReference type="AlphaFoldDB" id="A0A538SBH1"/>
<dbReference type="EMBL" id="VBOT01000135">
    <property type="protein sequence ID" value="TMQ48707.1"/>
    <property type="molecule type" value="Genomic_DNA"/>
</dbReference>
<gene>
    <name evidence="3" type="ORF">E6K73_11455</name>
</gene>
<reference evidence="3 4" key="1">
    <citation type="journal article" date="2019" name="Nat. Microbiol.">
        <title>Mediterranean grassland soil C-N compound turnover is dependent on rainfall and depth, and is mediated by genomically divergent microorganisms.</title>
        <authorList>
            <person name="Diamond S."/>
            <person name="Andeer P.F."/>
            <person name="Li Z."/>
            <person name="Crits-Christoph A."/>
            <person name="Burstein D."/>
            <person name="Anantharaman K."/>
            <person name="Lane K.R."/>
            <person name="Thomas B.C."/>
            <person name="Pan C."/>
            <person name="Northen T.R."/>
            <person name="Banfield J.F."/>
        </authorList>
    </citation>
    <scope>NUCLEOTIDE SEQUENCE [LARGE SCALE GENOMIC DNA]</scope>
    <source>
        <strain evidence="3">WS_3</strain>
    </source>
</reference>
<dbReference type="InterPro" id="IPR046535">
    <property type="entry name" value="DUF6600"/>
</dbReference>
<feature type="compositionally biased region" description="Low complexity" evidence="1">
    <location>
        <begin position="267"/>
        <end position="281"/>
    </location>
</feature>
<feature type="region of interest" description="Disordered" evidence="1">
    <location>
        <begin position="232"/>
        <end position="323"/>
    </location>
</feature>
<keyword evidence="2" id="KW-0732">Signal</keyword>
<name>A0A538SBH1_UNCEI</name>
<dbReference type="Pfam" id="PF20245">
    <property type="entry name" value="DUF6600"/>
    <property type="match status" value="1"/>
</dbReference>
<evidence type="ECO:0000256" key="1">
    <source>
        <dbReference type="SAM" id="MobiDB-lite"/>
    </source>
</evidence>
<comment type="caution">
    <text evidence="3">The sequence shown here is derived from an EMBL/GenBank/DDBJ whole genome shotgun (WGS) entry which is preliminary data.</text>
</comment>